<dbReference type="Proteomes" id="UP001497623">
    <property type="component" value="Unassembled WGS sequence"/>
</dbReference>
<evidence type="ECO:0000313" key="1">
    <source>
        <dbReference type="EMBL" id="CAL4109688.1"/>
    </source>
</evidence>
<sequence>GKTHLKCKEKEITAITLRQEVDKFLPQIRFLSMSLEEFVKNVLPDTILTLKEVETIQLNIAGVPKVSLPPFVSNKKEKRKFDKSNLKLCNIKPGPRVKSESYSSTIYHPVVLDQVQSTSIIHISKLEYEVTIECIGILTVKDSSGQEITDAVFNGRVAEFAKPLEMLPKEKYSFTITSARSITKKAHVWHLEGNGMISGKMTNGFCESCVLHYWK</sequence>
<gene>
    <name evidence="1" type="ORF">MNOR_LOCUS19169</name>
</gene>
<evidence type="ECO:0000313" key="2">
    <source>
        <dbReference type="Proteomes" id="UP001497623"/>
    </source>
</evidence>
<dbReference type="EMBL" id="CAXKWB010014098">
    <property type="protein sequence ID" value="CAL4109688.1"/>
    <property type="molecule type" value="Genomic_DNA"/>
</dbReference>
<comment type="caution">
    <text evidence="1">The sequence shown here is derived from an EMBL/GenBank/DDBJ whole genome shotgun (WGS) entry which is preliminary data.</text>
</comment>
<dbReference type="AlphaFoldDB" id="A0AAV2R2S5"/>
<organism evidence="1 2">
    <name type="scientific">Meganyctiphanes norvegica</name>
    <name type="common">Northern krill</name>
    <name type="synonym">Thysanopoda norvegica</name>
    <dbReference type="NCBI Taxonomy" id="48144"/>
    <lineage>
        <taxon>Eukaryota</taxon>
        <taxon>Metazoa</taxon>
        <taxon>Ecdysozoa</taxon>
        <taxon>Arthropoda</taxon>
        <taxon>Crustacea</taxon>
        <taxon>Multicrustacea</taxon>
        <taxon>Malacostraca</taxon>
        <taxon>Eumalacostraca</taxon>
        <taxon>Eucarida</taxon>
        <taxon>Euphausiacea</taxon>
        <taxon>Euphausiidae</taxon>
        <taxon>Meganyctiphanes</taxon>
    </lineage>
</organism>
<reference evidence="1 2" key="1">
    <citation type="submission" date="2024-05" db="EMBL/GenBank/DDBJ databases">
        <authorList>
            <person name="Wallberg A."/>
        </authorList>
    </citation>
    <scope>NUCLEOTIDE SEQUENCE [LARGE SCALE GENOMIC DNA]</scope>
</reference>
<keyword evidence="2" id="KW-1185">Reference proteome</keyword>
<proteinExistence type="predicted"/>
<name>A0AAV2R2S5_MEGNR</name>
<protein>
    <submittedName>
        <fullName evidence="1">Uncharacterized protein</fullName>
    </submittedName>
</protein>
<feature type="non-terminal residue" evidence="1">
    <location>
        <position position="1"/>
    </location>
</feature>
<accession>A0AAV2R2S5</accession>